<dbReference type="InterPro" id="IPR051332">
    <property type="entry name" value="Fosfomycin_Res_Enzymes"/>
</dbReference>
<feature type="domain" description="VOC" evidence="2">
    <location>
        <begin position="3"/>
        <end position="119"/>
    </location>
</feature>
<dbReference type="EMBL" id="LBYC01000005">
    <property type="protein sequence ID" value="KKR43329.1"/>
    <property type="molecule type" value="Genomic_DNA"/>
</dbReference>
<gene>
    <name evidence="3" type="ORF">UT78_C0005G0053</name>
</gene>
<dbReference type="Proteomes" id="UP000034301">
    <property type="component" value="Unassembled WGS sequence"/>
</dbReference>
<sequence>MTTIKHIEFWVSKLAVSLNFYENLFQVIDWQKINENGFSNGETKIYFIEQPFGFIKSAGPRHICFLAESRSVVDKVAEFLISNNGNIIRGPVDYIYKNKTAYTVDFKDPDGYILEVATKSQ</sequence>
<reference evidence="3 4" key="1">
    <citation type="journal article" date="2015" name="Nature">
        <title>rRNA introns, odd ribosomes, and small enigmatic genomes across a large radiation of phyla.</title>
        <authorList>
            <person name="Brown C.T."/>
            <person name="Hug L.A."/>
            <person name="Thomas B.C."/>
            <person name="Sharon I."/>
            <person name="Castelle C.J."/>
            <person name="Singh A."/>
            <person name="Wilkins M.J."/>
            <person name="Williams K.H."/>
            <person name="Banfield J.F."/>
        </authorList>
    </citation>
    <scope>NUCLEOTIDE SEQUENCE [LARGE SCALE GENOMIC DNA]</scope>
</reference>
<accession>A0A0G0QSC6</accession>
<evidence type="ECO:0000313" key="4">
    <source>
        <dbReference type="Proteomes" id="UP000034301"/>
    </source>
</evidence>
<protein>
    <recommendedName>
        <fullName evidence="2">VOC domain-containing protein</fullName>
    </recommendedName>
</protein>
<dbReference type="AlphaFoldDB" id="A0A0G0QSC6"/>
<dbReference type="CDD" id="cd06587">
    <property type="entry name" value="VOC"/>
    <property type="match status" value="1"/>
</dbReference>
<dbReference type="InterPro" id="IPR029068">
    <property type="entry name" value="Glyas_Bleomycin-R_OHBP_Dase"/>
</dbReference>
<evidence type="ECO:0000313" key="3">
    <source>
        <dbReference type="EMBL" id="KKR43329.1"/>
    </source>
</evidence>
<comment type="caution">
    <text evidence="3">The sequence shown here is derived from an EMBL/GenBank/DDBJ whole genome shotgun (WGS) entry which is preliminary data.</text>
</comment>
<evidence type="ECO:0000256" key="1">
    <source>
        <dbReference type="ARBA" id="ARBA00022723"/>
    </source>
</evidence>
<dbReference type="InterPro" id="IPR037523">
    <property type="entry name" value="VOC_core"/>
</dbReference>
<dbReference type="Pfam" id="PF00903">
    <property type="entry name" value="Glyoxalase"/>
    <property type="match status" value="1"/>
</dbReference>
<dbReference type="InterPro" id="IPR004360">
    <property type="entry name" value="Glyas_Fos-R_dOase_dom"/>
</dbReference>
<dbReference type="Gene3D" id="3.10.180.10">
    <property type="entry name" value="2,3-Dihydroxybiphenyl 1,2-Dioxygenase, domain 1"/>
    <property type="match status" value="1"/>
</dbReference>
<proteinExistence type="predicted"/>
<keyword evidence="1" id="KW-0479">Metal-binding</keyword>
<dbReference type="PANTHER" id="PTHR36113">
    <property type="entry name" value="LYASE, PUTATIVE-RELATED-RELATED"/>
    <property type="match status" value="1"/>
</dbReference>
<name>A0A0G0QSC6_9BACT</name>
<dbReference type="PROSITE" id="PS51819">
    <property type="entry name" value="VOC"/>
    <property type="match status" value="1"/>
</dbReference>
<dbReference type="SUPFAM" id="SSF54593">
    <property type="entry name" value="Glyoxalase/Bleomycin resistance protein/Dihydroxybiphenyl dioxygenase"/>
    <property type="match status" value="1"/>
</dbReference>
<evidence type="ECO:0000259" key="2">
    <source>
        <dbReference type="PROSITE" id="PS51819"/>
    </source>
</evidence>
<dbReference type="PANTHER" id="PTHR36113:SF6">
    <property type="entry name" value="FOSFOMYCIN RESISTANCE PROTEIN FOSX"/>
    <property type="match status" value="1"/>
</dbReference>
<organism evidence="3 4">
    <name type="scientific">Candidatus Nomurabacteria bacterium GW2011_GWF2_40_12</name>
    <dbReference type="NCBI Taxonomy" id="1618776"/>
    <lineage>
        <taxon>Bacteria</taxon>
        <taxon>Candidatus Nomuraibacteriota</taxon>
    </lineage>
</organism>
<dbReference type="GO" id="GO:0046872">
    <property type="term" value="F:metal ion binding"/>
    <property type="evidence" value="ECO:0007669"/>
    <property type="project" value="UniProtKB-KW"/>
</dbReference>